<feature type="signal peptide" evidence="4">
    <location>
        <begin position="1"/>
        <end position="19"/>
    </location>
</feature>
<name>A0A853ICI1_9GAMM</name>
<evidence type="ECO:0000256" key="3">
    <source>
        <dbReference type="PROSITE-ProRule" id="PRU00023"/>
    </source>
</evidence>
<protein>
    <submittedName>
        <fullName evidence="5">Ankyrin repeat domain-containing protein</fullName>
    </submittedName>
</protein>
<keyword evidence="1" id="KW-0677">Repeat</keyword>
<feature type="chain" id="PRO_5032454680" evidence="4">
    <location>
        <begin position="20"/>
        <end position="174"/>
    </location>
</feature>
<dbReference type="RefSeq" id="WP_180568931.1">
    <property type="nucleotide sequence ID" value="NZ_JACCKB010000019.1"/>
</dbReference>
<feature type="repeat" description="ANK" evidence="3">
    <location>
        <begin position="51"/>
        <end position="83"/>
    </location>
</feature>
<proteinExistence type="predicted"/>
<evidence type="ECO:0000256" key="1">
    <source>
        <dbReference type="ARBA" id="ARBA00022737"/>
    </source>
</evidence>
<feature type="repeat" description="ANK" evidence="3">
    <location>
        <begin position="84"/>
        <end position="116"/>
    </location>
</feature>
<dbReference type="SMART" id="SM00248">
    <property type="entry name" value="ANK"/>
    <property type="match status" value="3"/>
</dbReference>
<dbReference type="PROSITE" id="PS50088">
    <property type="entry name" value="ANK_REPEAT"/>
    <property type="match status" value="2"/>
</dbReference>
<dbReference type="EMBL" id="JACCKB010000019">
    <property type="protein sequence ID" value="NYZ66905.1"/>
    <property type="molecule type" value="Genomic_DNA"/>
</dbReference>
<keyword evidence="4" id="KW-0732">Signal</keyword>
<dbReference type="PROSITE" id="PS50297">
    <property type="entry name" value="ANK_REP_REGION"/>
    <property type="match status" value="1"/>
</dbReference>
<gene>
    <name evidence="5" type="ORF">H0A36_12865</name>
</gene>
<evidence type="ECO:0000256" key="2">
    <source>
        <dbReference type="ARBA" id="ARBA00023043"/>
    </source>
</evidence>
<dbReference type="AlphaFoldDB" id="A0A853ICI1"/>
<dbReference type="InterPro" id="IPR002110">
    <property type="entry name" value="Ankyrin_rpt"/>
</dbReference>
<keyword evidence="6" id="KW-1185">Reference proteome</keyword>
<evidence type="ECO:0000313" key="6">
    <source>
        <dbReference type="Proteomes" id="UP000569732"/>
    </source>
</evidence>
<evidence type="ECO:0000313" key="5">
    <source>
        <dbReference type="EMBL" id="NYZ66905.1"/>
    </source>
</evidence>
<dbReference type="SUPFAM" id="SSF48403">
    <property type="entry name" value="Ankyrin repeat"/>
    <property type="match status" value="1"/>
</dbReference>
<keyword evidence="2 3" id="KW-0040">ANK repeat</keyword>
<evidence type="ECO:0000256" key="4">
    <source>
        <dbReference type="SAM" id="SignalP"/>
    </source>
</evidence>
<sequence length="174" mass="19164">MQKYIGYFLILLFTLLASCTLPNPNQPNNTTVQAKQEATQKNEQALSAVQEVELAFFHAARTGDTELMKLFIDSGVNINYQNNQGYTGLMVAAFRGQPEIVDQLLAAGASACLVDERGNTALMGAIVSGELSISRKLFSIDCDDEHLDNRSLTFANQFGQQEIATLLKQRQKSK</sequence>
<reference evidence="5 6" key="1">
    <citation type="submission" date="2020-07" db="EMBL/GenBank/DDBJ databases">
        <title>Endozoicomonas sp. nov., isolated from sediment.</title>
        <authorList>
            <person name="Gu T."/>
        </authorList>
    </citation>
    <scope>NUCLEOTIDE SEQUENCE [LARGE SCALE GENOMIC DNA]</scope>
    <source>
        <strain evidence="5 6">SM1973</strain>
    </source>
</reference>
<accession>A0A853ICI1</accession>
<dbReference type="Pfam" id="PF12796">
    <property type="entry name" value="Ank_2"/>
    <property type="match status" value="1"/>
</dbReference>
<dbReference type="InterPro" id="IPR036770">
    <property type="entry name" value="Ankyrin_rpt-contain_sf"/>
</dbReference>
<dbReference type="Gene3D" id="1.25.40.20">
    <property type="entry name" value="Ankyrin repeat-containing domain"/>
    <property type="match status" value="1"/>
</dbReference>
<organism evidence="5 6">
    <name type="scientific">Spartinivicinus marinus</name>
    <dbReference type="NCBI Taxonomy" id="2994442"/>
    <lineage>
        <taxon>Bacteria</taxon>
        <taxon>Pseudomonadati</taxon>
        <taxon>Pseudomonadota</taxon>
        <taxon>Gammaproteobacteria</taxon>
        <taxon>Oceanospirillales</taxon>
        <taxon>Zooshikellaceae</taxon>
        <taxon>Spartinivicinus</taxon>
    </lineage>
</organism>
<dbReference type="PANTHER" id="PTHR24198:SF165">
    <property type="entry name" value="ANKYRIN REPEAT-CONTAINING PROTEIN-RELATED"/>
    <property type="match status" value="1"/>
</dbReference>
<dbReference type="Proteomes" id="UP000569732">
    <property type="component" value="Unassembled WGS sequence"/>
</dbReference>
<dbReference type="PANTHER" id="PTHR24198">
    <property type="entry name" value="ANKYRIN REPEAT AND PROTEIN KINASE DOMAIN-CONTAINING PROTEIN"/>
    <property type="match status" value="1"/>
</dbReference>
<comment type="caution">
    <text evidence="5">The sequence shown here is derived from an EMBL/GenBank/DDBJ whole genome shotgun (WGS) entry which is preliminary data.</text>
</comment>
<dbReference type="PROSITE" id="PS51257">
    <property type="entry name" value="PROKAR_LIPOPROTEIN"/>
    <property type="match status" value="1"/>
</dbReference>